<dbReference type="Proteomes" id="UP000319804">
    <property type="component" value="Unassembled WGS sequence"/>
</dbReference>
<dbReference type="PANTHER" id="PTHR33383">
    <property type="entry name" value="MEMBRANE PROTEIN INSERTION EFFICIENCY FACTOR-RELATED"/>
    <property type="match status" value="1"/>
</dbReference>
<dbReference type="Pfam" id="PF01809">
    <property type="entry name" value="YidD"/>
    <property type="match status" value="1"/>
</dbReference>
<accession>A0A4Y3UMV4</accession>
<dbReference type="InterPro" id="IPR002696">
    <property type="entry name" value="Membr_insert_effic_factor_YidD"/>
</dbReference>
<sequence length="128" mass="13605">MSAATLPSYSVGTGHLEASGVLSAVPLIPRNLGLAVLQAYRTVVSPLYGDVCKYYPSCSAYAVGAVQQHGLLKGSALTAARLARCHPWARGGVDDVPLHRHFRHELTRYGFVVPSTDEASVGSSPRKD</sequence>
<reference evidence="2 3" key="1">
    <citation type="submission" date="2019-06" db="EMBL/GenBank/DDBJ databases">
        <title>Sequencing the genomes of 1000 actinobacteria strains.</title>
        <authorList>
            <person name="Klenk H.-P."/>
        </authorList>
    </citation>
    <scope>NUCLEOTIDE SEQUENCE [LARGE SCALE GENOMIC DNA]</scope>
    <source>
        <strain evidence="2 3">DSM 20427</strain>
    </source>
</reference>
<comment type="similarity">
    <text evidence="1">Belongs to the UPF0161 family.</text>
</comment>
<keyword evidence="1" id="KW-1003">Cell membrane</keyword>
<evidence type="ECO:0000313" key="3">
    <source>
        <dbReference type="Proteomes" id="UP000319804"/>
    </source>
</evidence>
<dbReference type="GO" id="GO:0005886">
    <property type="term" value="C:plasma membrane"/>
    <property type="evidence" value="ECO:0007669"/>
    <property type="project" value="UniProtKB-SubCell"/>
</dbReference>
<comment type="subcellular location">
    <subcellularLocation>
        <location evidence="1">Cell membrane</location>
        <topology evidence="1">Peripheral membrane protein</topology>
        <orientation evidence="1">Cytoplasmic side</orientation>
    </subcellularLocation>
</comment>
<gene>
    <name evidence="2" type="ORF">FHX68_1863</name>
</gene>
<keyword evidence="3" id="KW-1185">Reference proteome</keyword>
<dbReference type="NCBIfam" id="TIGR00278">
    <property type="entry name" value="membrane protein insertion efficiency factor YidD"/>
    <property type="match status" value="1"/>
</dbReference>
<evidence type="ECO:0000256" key="1">
    <source>
        <dbReference type="HAMAP-Rule" id="MF_00386"/>
    </source>
</evidence>
<keyword evidence="1" id="KW-0472">Membrane</keyword>
<dbReference type="OrthoDB" id="9801753at2"/>
<dbReference type="RefSeq" id="WP_141379407.1">
    <property type="nucleotide sequence ID" value="NZ_BJNA01000005.1"/>
</dbReference>
<comment type="caution">
    <text evidence="2">The sequence shown here is derived from an EMBL/GenBank/DDBJ whole genome shotgun (WGS) entry which is preliminary data.</text>
</comment>
<comment type="function">
    <text evidence="1">Could be involved in insertion of integral membrane proteins into the membrane.</text>
</comment>
<dbReference type="SMART" id="SM01234">
    <property type="entry name" value="Haemolytic"/>
    <property type="match status" value="1"/>
</dbReference>
<evidence type="ECO:0000313" key="2">
    <source>
        <dbReference type="EMBL" id="TQM97862.1"/>
    </source>
</evidence>
<organism evidence="2 3">
    <name type="scientific">Microbacterium lacticum</name>
    <dbReference type="NCBI Taxonomy" id="33885"/>
    <lineage>
        <taxon>Bacteria</taxon>
        <taxon>Bacillati</taxon>
        <taxon>Actinomycetota</taxon>
        <taxon>Actinomycetes</taxon>
        <taxon>Micrococcales</taxon>
        <taxon>Microbacteriaceae</taxon>
        <taxon>Microbacterium</taxon>
    </lineage>
</organism>
<dbReference type="PANTHER" id="PTHR33383:SF1">
    <property type="entry name" value="MEMBRANE PROTEIN INSERTION EFFICIENCY FACTOR-RELATED"/>
    <property type="match status" value="1"/>
</dbReference>
<name>A0A4Y3UMV4_9MICO</name>
<dbReference type="HAMAP" id="MF_00386">
    <property type="entry name" value="UPF0161_YidD"/>
    <property type="match status" value="1"/>
</dbReference>
<dbReference type="EMBL" id="VFPS01000003">
    <property type="protein sequence ID" value="TQM97862.1"/>
    <property type="molecule type" value="Genomic_DNA"/>
</dbReference>
<protein>
    <recommendedName>
        <fullName evidence="1">Putative membrane protein insertion efficiency factor</fullName>
    </recommendedName>
</protein>
<proteinExistence type="inferred from homology"/>
<dbReference type="AlphaFoldDB" id="A0A4Y3UMV4"/>